<dbReference type="InterPro" id="IPR027417">
    <property type="entry name" value="P-loop_NTPase"/>
</dbReference>
<keyword evidence="2" id="KW-0547">Nucleotide-binding</keyword>
<dbReference type="EMBL" id="BRYA01000677">
    <property type="protein sequence ID" value="GMI29109.1"/>
    <property type="molecule type" value="Genomic_DNA"/>
</dbReference>
<dbReference type="Gene3D" id="1.10.3380.10">
    <property type="entry name" value="Sec63 N-terminal domain-like domain"/>
    <property type="match status" value="1"/>
</dbReference>
<keyword evidence="4" id="KW-0347">Helicase</keyword>
<keyword evidence="15" id="KW-1185">Reference proteome</keyword>
<evidence type="ECO:0000256" key="2">
    <source>
        <dbReference type="ARBA" id="ARBA00022741"/>
    </source>
</evidence>
<dbReference type="SUPFAM" id="SSF52540">
    <property type="entry name" value="P-loop containing nucleoside triphosphate hydrolases"/>
    <property type="match status" value="1"/>
</dbReference>
<dbReference type="SMART" id="SM00973">
    <property type="entry name" value="Sec63"/>
    <property type="match status" value="1"/>
</dbReference>
<evidence type="ECO:0000256" key="5">
    <source>
        <dbReference type="ARBA" id="ARBA00022840"/>
    </source>
</evidence>
<dbReference type="CDD" id="cd18795">
    <property type="entry name" value="SF2_C_Ski2"/>
    <property type="match status" value="1"/>
</dbReference>
<keyword evidence="3" id="KW-0378">Hydrolase</keyword>
<dbReference type="Gene3D" id="3.40.50.300">
    <property type="entry name" value="P-loop containing nucleotide triphosphate hydrolases"/>
    <property type="match status" value="2"/>
</dbReference>
<feature type="domain" description="Helicase C-terminal" evidence="13">
    <location>
        <begin position="295"/>
        <end position="493"/>
    </location>
</feature>
<feature type="region of interest" description="Disordered" evidence="11">
    <location>
        <begin position="1222"/>
        <end position="1265"/>
    </location>
</feature>
<dbReference type="Gene3D" id="1.10.10.10">
    <property type="entry name" value="Winged helix-like DNA-binding domain superfamily/Winged helix DNA-binding domain"/>
    <property type="match status" value="1"/>
</dbReference>
<dbReference type="InterPro" id="IPR014001">
    <property type="entry name" value="Helicase_ATP-bd"/>
</dbReference>
<gene>
    <name evidence="14" type="ORF">TrCOL_g7497</name>
</gene>
<dbReference type="PANTHER" id="PTHR47835">
    <property type="entry name" value="HFM1, ATP DEPENDENT DNA HELICASE HOMOLOG"/>
    <property type="match status" value="1"/>
</dbReference>
<dbReference type="EC" id="5.6.2.4" evidence="9"/>
<dbReference type="CDD" id="cd11660">
    <property type="entry name" value="SANT_TRF"/>
    <property type="match status" value="1"/>
</dbReference>
<evidence type="ECO:0000256" key="7">
    <source>
        <dbReference type="ARBA" id="ARBA00023254"/>
    </source>
</evidence>
<dbReference type="InterPro" id="IPR001650">
    <property type="entry name" value="Helicase_C-like"/>
</dbReference>
<dbReference type="PROSITE" id="PS51194">
    <property type="entry name" value="HELICASE_CTER"/>
    <property type="match status" value="1"/>
</dbReference>
<keyword evidence="6" id="KW-0413">Isomerase</keyword>
<dbReference type="InterPro" id="IPR052247">
    <property type="entry name" value="Meiotic_Crossover_Helicase"/>
</dbReference>
<evidence type="ECO:0000256" key="4">
    <source>
        <dbReference type="ARBA" id="ARBA00022806"/>
    </source>
</evidence>
<dbReference type="Gene3D" id="1.10.150.20">
    <property type="entry name" value="5' to 3' exonuclease, C-terminal subdomain"/>
    <property type="match status" value="1"/>
</dbReference>
<evidence type="ECO:0000259" key="12">
    <source>
        <dbReference type="PROSITE" id="PS51192"/>
    </source>
</evidence>
<feature type="domain" description="Helicase ATP-binding" evidence="12">
    <location>
        <begin position="59"/>
        <end position="265"/>
    </location>
</feature>
<dbReference type="Gene3D" id="1.10.246.220">
    <property type="match status" value="1"/>
</dbReference>
<dbReference type="Proteomes" id="UP001165065">
    <property type="component" value="Unassembled WGS sequence"/>
</dbReference>
<evidence type="ECO:0000256" key="6">
    <source>
        <dbReference type="ARBA" id="ARBA00023235"/>
    </source>
</evidence>
<comment type="catalytic activity">
    <reaction evidence="8">
        <text>Couples ATP hydrolysis with the unwinding of duplex DNA by translocating in the 3'-5' direction.</text>
        <dbReference type="EC" id="5.6.2.4"/>
    </reaction>
</comment>
<dbReference type="GO" id="GO:0043138">
    <property type="term" value="F:3'-5' DNA helicase activity"/>
    <property type="evidence" value="ECO:0007669"/>
    <property type="project" value="UniProtKB-EC"/>
</dbReference>
<evidence type="ECO:0000256" key="11">
    <source>
        <dbReference type="SAM" id="MobiDB-lite"/>
    </source>
</evidence>
<dbReference type="OrthoDB" id="5575at2759"/>
<evidence type="ECO:0000313" key="14">
    <source>
        <dbReference type="EMBL" id="GMI29109.1"/>
    </source>
</evidence>
<dbReference type="PANTHER" id="PTHR47835:SF3">
    <property type="entry name" value="HELICASE FOR MEIOSIS 1"/>
    <property type="match status" value="1"/>
</dbReference>
<evidence type="ECO:0000256" key="1">
    <source>
        <dbReference type="ARBA" id="ARBA00010140"/>
    </source>
</evidence>
<keyword evidence="5" id="KW-0067">ATP-binding</keyword>
<dbReference type="PROSITE" id="PS51192">
    <property type="entry name" value="HELICASE_ATP_BIND_1"/>
    <property type="match status" value="1"/>
</dbReference>
<evidence type="ECO:0000313" key="15">
    <source>
        <dbReference type="Proteomes" id="UP001165065"/>
    </source>
</evidence>
<dbReference type="SUPFAM" id="SSF158702">
    <property type="entry name" value="Sec63 N-terminal domain-like"/>
    <property type="match status" value="1"/>
</dbReference>
<evidence type="ECO:0000259" key="13">
    <source>
        <dbReference type="PROSITE" id="PS51194"/>
    </source>
</evidence>
<comment type="similarity">
    <text evidence="1">Belongs to the helicase family. SKI2 subfamily.</text>
</comment>
<name>A0A9W7G1K9_9STRA</name>
<evidence type="ECO:0000256" key="9">
    <source>
        <dbReference type="ARBA" id="ARBA00034808"/>
    </source>
</evidence>
<keyword evidence="7" id="KW-0469">Meiosis</keyword>
<comment type="catalytic activity">
    <reaction evidence="10">
        <text>ATP + H2O = ADP + phosphate + H(+)</text>
        <dbReference type="Rhea" id="RHEA:13065"/>
        <dbReference type="ChEBI" id="CHEBI:15377"/>
        <dbReference type="ChEBI" id="CHEBI:15378"/>
        <dbReference type="ChEBI" id="CHEBI:30616"/>
        <dbReference type="ChEBI" id="CHEBI:43474"/>
        <dbReference type="ChEBI" id="CHEBI:456216"/>
        <dbReference type="EC" id="5.6.2.4"/>
    </reaction>
</comment>
<dbReference type="InterPro" id="IPR011545">
    <property type="entry name" value="DEAD/DEAH_box_helicase_dom"/>
</dbReference>
<feature type="region of interest" description="Disordered" evidence="11">
    <location>
        <begin position="1048"/>
        <end position="1081"/>
    </location>
</feature>
<evidence type="ECO:0000256" key="3">
    <source>
        <dbReference type="ARBA" id="ARBA00022801"/>
    </source>
</evidence>
<dbReference type="GO" id="GO:0051321">
    <property type="term" value="P:meiotic cell cycle"/>
    <property type="evidence" value="ECO:0007669"/>
    <property type="project" value="UniProtKB-KW"/>
</dbReference>
<dbReference type="GO" id="GO:0003676">
    <property type="term" value="F:nucleic acid binding"/>
    <property type="evidence" value="ECO:0007669"/>
    <property type="project" value="InterPro"/>
</dbReference>
<accession>A0A9W7G1K9</accession>
<organism evidence="14 15">
    <name type="scientific">Triparma columacea</name>
    <dbReference type="NCBI Taxonomy" id="722753"/>
    <lineage>
        <taxon>Eukaryota</taxon>
        <taxon>Sar</taxon>
        <taxon>Stramenopiles</taxon>
        <taxon>Ochrophyta</taxon>
        <taxon>Bolidophyceae</taxon>
        <taxon>Parmales</taxon>
        <taxon>Triparmaceae</taxon>
        <taxon>Triparma</taxon>
    </lineage>
</organism>
<reference evidence="15" key="1">
    <citation type="journal article" date="2023" name="Commun. Biol.">
        <title>Genome analysis of Parmales, the sister group of diatoms, reveals the evolutionary specialization of diatoms from phago-mixotrophs to photoautotrophs.</title>
        <authorList>
            <person name="Ban H."/>
            <person name="Sato S."/>
            <person name="Yoshikawa S."/>
            <person name="Yamada K."/>
            <person name="Nakamura Y."/>
            <person name="Ichinomiya M."/>
            <person name="Sato N."/>
            <person name="Blanc-Mathieu R."/>
            <person name="Endo H."/>
            <person name="Kuwata A."/>
            <person name="Ogata H."/>
        </authorList>
    </citation>
    <scope>NUCLEOTIDE SEQUENCE [LARGE SCALE GENOMIC DNA]</scope>
</reference>
<proteinExistence type="inferred from homology"/>
<dbReference type="InterPro" id="IPR057842">
    <property type="entry name" value="WH_MER3"/>
</dbReference>
<sequence length="1356" mass="150218">MSQSSYFSNSSAPRVPVNPYAKTTKQVPRSLCDAYPAIYQGIFSSKFDTFNKLQTEVYDTVAQTDENVVVAAPTGSGKTVVFEMAIIRLLQRQRLEDPSLGTTKNFSKMSKIVYIAPSKALCDERMRDWEARFSRIGLAIGRVTGDTKPGESMRLVASSHVILTTPEKWDSITRKWKEHIYLLGNVSLLMIDEVHLLGDKSRGATLESVITRMKTVRRTVQERETVGKGAKKLSASFMRMIAVSATLPNVADIGAFVCAPPSSTFCFGNSYRPVPLTTFVKSCGFNTNEFFFDKSLNNFVPSIVSEYSADKSTIVFCHSKKDTENLSIALGKGSKRISDNTHRAALADARSKASDYNLKQALSTGTAFHHAGLHSSDRHLVESLFMKNLIKVLCATSTLAMGVNLPAHLVVIKGTRCWRGGGSGGTSGHQDIDIATLTQMIGRAGRPGLDTSGVAVVMTDNRSKPMYEKKIEGSEVIESMLRSTIIETLNAEISQHVIKDVPTALLWIKSTFYYIRVKIRPNFYDVDGTTNQEVEHYLRNMIMSSLEALHERKIIRLVDSLDIFPEDASLVMAQHIVPFNSMKMFIDLRPDSFGAEDLLHVLSQCPELQVQLRRSEKKLLNEMHKNSKYRIKSDLAPSKFRVNVPSHKAFIMLQASISGYTCENYTMQTEMVRMVDYATRMLGAIEDYSVGTTLHGKIALESLLLKRSFDTSLWKSTDGMLSQLPGVGEKTTAKLIRQGIVSFGDVLESTLETLERAAGRKSPFGDELKLAAARILSDSLSVHAKVDMVSKEVTCHVTDFDLKGNISSKEGRSYFEKIKRKETVMSKVKKSTYTLAVFTDHPGGLLMWRTDIREPGVHSVKLPEKWGKITVRLVSSFMGLDVQSEIDGGGCPFVSELEKGRGERRGLASIFSPNKRMKVGSMKHDKMEEAVVDANADGIFDIDEVGPTDSPTVTSTTTTKVTVAEQQSKPMTPTNYKTMTTVDERSKAFAAYGRTAQKPRPFGGEEQACNRMGVQRYGEGLDKGNWAENRDDSSQIFEERSSIDINDKWSNMNNRVPPTTVRNPYRSPQTSIDSFTTKKSPHETVGWQSRQQMFQSCSQRIRVGGGMKVAMQQLVGPSDPAIATFNSITPNTPAASATSMQFNVNDTVIHPSYRVGGKSKLRVTPVKSNDYVAQFEYDPNNAEAFLDATVGAGQSNNDEENRRIAYENAKFDETKRMISFGANRSSVTSSGGSGGGRGGSKMRNRKVIGSPVDGRGMMRRSGGKRKLPTPIQVLRQKSMELDEGMPTLPRFSFTSSEKLMMGGGRAEEGGFMMTPSPTNPNDRVSHNPYEQQMLQLMQRNQGGEEKMGGSFEEAFY</sequence>
<dbReference type="Pfam" id="PF02889">
    <property type="entry name" value="Sec63"/>
    <property type="match status" value="1"/>
</dbReference>
<dbReference type="SMART" id="SM00490">
    <property type="entry name" value="HELICc"/>
    <property type="match status" value="1"/>
</dbReference>
<evidence type="ECO:0000256" key="10">
    <source>
        <dbReference type="ARBA" id="ARBA00048988"/>
    </source>
</evidence>
<dbReference type="Pfam" id="PF00271">
    <property type="entry name" value="Helicase_C"/>
    <property type="match status" value="1"/>
</dbReference>
<protein>
    <recommendedName>
        <fullName evidence="9">DNA 3'-5' helicase</fullName>
        <ecNumber evidence="9">5.6.2.4</ecNumber>
    </recommendedName>
</protein>
<dbReference type="InterPro" id="IPR004179">
    <property type="entry name" value="Sec63-dom"/>
</dbReference>
<dbReference type="GO" id="GO:0005524">
    <property type="term" value="F:ATP binding"/>
    <property type="evidence" value="ECO:0007669"/>
    <property type="project" value="UniProtKB-KW"/>
</dbReference>
<comment type="caution">
    <text evidence="14">The sequence shown here is derived from an EMBL/GenBank/DDBJ whole genome shotgun (WGS) entry which is preliminary data.</text>
</comment>
<evidence type="ECO:0000256" key="8">
    <source>
        <dbReference type="ARBA" id="ARBA00034617"/>
    </source>
</evidence>
<dbReference type="Pfam" id="PF00270">
    <property type="entry name" value="DEAD"/>
    <property type="match status" value="1"/>
</dbReference>
<dbReference type="Pfam" id="PF23445">
    <property type="entry name" value="WHD_SNRNP200"/>
    <property type="match status" value="1"/>
</dbReference>
<dbReference type="InterPro" id="IPR036388">
    <property type="entry name" value="WH-like_DNA-bd_sf"/>
</dbReference>
<feature type="compositionally biased region" description="Polar residues" evidence="11">
    <location>
        <begin position="1048"/>
        <end position="1078"/>
    </location>
</feature>
<dbReference type="GO" id="GO:0016787">
    <property type="term" value="F:hydrolase activity"/>
    <property type="evidence" value="ECO:0007669"/>
    <property type="project" value="UniProtKB-KW"/>
</dbReference>
<dbReference type="SMART" id="SM00487">
    <property type="entry name" value="DEXDc"/>
    <property type="match status" value="1"/>
</dbReference>